<feature type="region of interest" description="Disordered" evidence="6">
    <location>
        <begin position="40"/>
        <end position="59"/>
    </location>
</feature>
<dbReference type="Proteomes" id="UP000075840">
    <property type="component" value="Unassembled WGS sequence"/>
</dbReference>
<reference evidence="7" key="1">
    <citation type="submission" date="2022-08" db="UniProtKB">
        <authorList>
            <consortium name="EnsemblMetazoa"/>
        </authorList>
    </citation>
    <scope>IDENTIFICATION</scope>
    <source>
        <strain evidence="7">Dongola</strain>
    </source>
</reference>
<dbReference type="GO" id="GO:0070182">
    <property type="term" value="F:DNA polymerase binding"/>
    <property type="evidence" value="ECO:0007669"/>
    <property type="project" value="TreeGrafter"/>
</dbReference>
<organism evidence="7 8">
    <name type="scientific">Anopheles arabiensis</name>
    <name type="common">Mosquito</name>
    <dbReference type="NCBI Taxonomy" id="7173"/>
    <lineage>
        <taxon>Eukaryota</taxon>
        <taxon>Metazoa</taxon>
        <taxon>Ecdysozoa</taxon>
        <taxon>Arthropoda</taxon>
        <taxon>Hexapoda</taxon>
        <taxon>Insecta</taxon>
        <taxon>Pterygota</taxon>
        <taxon>Neoptera</taxon>
        <taxon>Endopterygota</taxon>
        <taxon>Diptera</taxon>
        <taxon>Nematocera</taxon>
        <taxon>Culicoidea</taxon>
        <taxon>Culicidae</taxon>
        <taxon>Anophelinae</taxon>
        <taxon>Anopheles</taxon>
    </lineage>
</organism>
<evidence type="ECO:0000256" key="3">
    <source>
        <dbReference type="ARBA" id="ARBA00022843"/>
    </source>
</evidence>
<feature type="region of interest" description="Disordered" evidence="6">
    <location>
        <begin position="949"/>
        <end position="971"/>
    </location>
</feature>
<dbReference type="VEuPathDB" id="VectorBase:AARA21_008276"/>
<keyword evidence="4" id="KW-0539">Nucleus</keyword>
<dbReference type="InterPro" id="IPR029448">
    <property type="entry name" value="FANCD2"/>
</dbReference>
<accession>A0A182HH76</accession>
<protein>
    <submittedName>
        <fullName evidence="7">Uncharacterized protein</fullName>
    </submittedName>
</protein>
<sequence length="1544" mass="170409">LKTTFARNSATGDHKPPGYAKVPVNTAPTRSRMNEIFSQAKRRRHAPMAGNDRAGDANEEDDFFGSQFSVPASQAASQRRYLSQRSNLQRSQVVKPGRRPPTNYYESVLFMAGLSLDEPGGVVVLKCEPIVFMHKLKSVLRTNADYPANVDRFLAGIETTMKDRTNFLKLLECCQVVPNATALDDGTMQPIRKPVQESLMKMFLLVDFLQLKLIELLFAYLSKELGTMATPEGDGAEDSIVGFVLSQLKFIDHVQNGELVFEKVFELLGKANRQPVVFDEIIFSLEDVIDVSKHDDALARLVKLRPRPQDLITPTTVEVFTGMCLSVETLEMLRRKVVQYAADGCPLRYYPALVKMLLKFNRTEPAENIAGIVREVRRLLDTGEAADTWAASTADDCAEQVLRTIYQAISASAMLYDAWITVIRQLPGAEEHLPVDLLLLTIATTINEVKAPRIRKLTIRKIEQQFFTDAHTDQLVGGCFRRVLQTHLDGFLQLIECCTRERHERVCEFGVAAMSALFALDQSGAATDNRVVLSKIVGFICEMASANVASRNDFLIGRCIGALRKLHESHPKEIERSAELLLRILDIAPELSLRQYRPLISVIYAAVIPPRPLDDDAELAAIRDNLEIIVKKQLMCDSKDTKRKGIIGLVQMVYHLSLAPASDDAAELSSSFDSERTIGTVSEIPSATGRTLANLVSTLFLSTNQSPDLLAICYDELAGMLAQPRPKAAPVWEKTFIMWLSDTITMEFQGTFLVESDTPLPSRDATGPGGILLARKLCINEAEEEAANTEAATIAVNVGGGVLGHAGSRHTAICYLAPIFRLMRSLHFVRYGGVLESINALLGCMVVVPEFYGVGEEEERRFSVDTYDETTCTLLLDIYFHLSNWFRECVSAFVGQDDASIRKKVLERLHELVTLEHRLGRMLERMVADSEYIPPLASDFMDPPAAATKKLKPLESSSTRGRPKAGAHDRTVNLDAPLSTQTAAATAPATVGQFNEQSLLLRCSYALRRMDPELVRLFTVELVPARVLELPEQRGTHLALAEYRFVLENVTTALEQSSEAEGRYQRCMVERWEAFVERTATLQHRLQEATNRLQPASVQELLPLKSCYLWSLRLATALLPWKRFREQRGRVELARVLRLMVLQLTEREDGASPGDDLHVAELAKLLLKGLIVHESCFGDLSIAAQLYRLARAIGECVGDRTSSARSIARFTRSVLIAPDMRTADSKAAAHFTTILDGLIETVSLKQVKQLIVDMRQDVSIDDKIAKPAGGKAKGEATTTTVPDTVRTFASFKRAQYAQLFKGLCRAFLRVLQDEIRIRGSGGGGGGGPNRRLELWETACEATSELTAVVKRAQQAGSFGVYLRFAQIFIKLFLKSGLPALETILRCSAERASNLLSTLQTTTRYLHNVCCQTKVAKGAGSSAGALAQIPFVRESVETLVYRVKAALVANRCSAVFWMGNLKNKDMQGELIASQLPQPDSEDEEEGEGDGGDGTNGVALHDVSDIADDLSDDEGRDNGGGSSKASSSSNQRVGSVSKSSSQSKCF</sequence>
<feature type="compositionally biased region" description="Acidic residues" evidence="6">
    <location>
        <begin position="1503"/>
        <end position="1513"/>
    </location>
</feature>
<feature type="region of interest" description="Disordered" evidence="6">
    <location>
        <begin position="1473"/>
        <end position="1544"/>
    </location>
</feature>
<comment type="similarity">
    <text evidence="5">Belongs to the Fanconi anemia protein FANCD2 family.</text>
</comment>
<dbReference type="EMBL" id="APCN01002391">
    <property type="status" value="NOT_ANNOTATED_CDS"/>
    <property type="molecule type" value="Genomic_DNA"/>
</dbReference>
<evidence type="ECO:0000256" key="5">
    <source>
        <dbReference type="ARBA" id="ARBA00093456"/>
    </source>
</evidence>
<dbReference type="PANTHER" id="PTHR32086:SF0">
    <property type="entry name" value="FANCONI ANEMIA GROUP D2 PROTEIN"/>
    <property type="match status" value="1"/>
</dbReference>
<dbReference type="GO" id="GO:0000793">
    <property type="term" value="C:condensed chromosome"/>
    <property type="evidence" value="ECO:0007669"/>
    <property type="project" value="TreeGrafter"/>
</dbReference>
<dbReference type="CDD" id="cd11721">
    <property type="entry name" value="FANCD2"/>
    <property type="match status" value="1"/>
</dbReference>
<dbReference type="GO" id="GO:0036297">
    <property type="term" value="P:interstrand cross-link repair"/>
    <property type="evidence" value="ECO:0007669"/>
    <property type="project" value="TreeGrafter"/>
</dbReference>
<keyword evidence="3" id="KW-0832">Ubl conjugation</keyword>
<dbReference type="GO" id="GO:0005634">
    <property type="term" value="C:nucleus"/>
    <property type="evidence" value="ECO:0007669"/>
    <property type="project" value="UniProtKB-SubCell"/>
</dbReference>
<keyword evidence="2" id="KW-1017">Isopeptide bond</keyword>
<dbReference type="GO" id="GO:0007129">
    <property type="term" value="P:homologous chromosome pairing at meiosis"/>
    <property type="evidence" value="ECO:0007669"/>
    <property type="project" value="TreeGrafter"/>
</dbReference>
<name>A0A182HH76_ANOAR</name>
<feature type="compositionally biased region" description="Acidic residues" evidence="6">
    <location>
        <begin position="1478"/>
        <end position="1489"/>
    </location>
</feature>
<dbReference type="GO" id="GO:0031573">
    <property type="term" value="P:mitotic intra-S DNA damage checkpoint signaling"/>
    <property type="evidence" value="ECO:0007669"/>
    <property type="project" value="TreeGrafter"/>
</dbReference>
<comment type="subcellular location">
    <subcellularLocation>
        <location evidence="1">Nucleus</location>
    </subcellularLocation>
</comment>
<dbReference type="EnsemblMetazoa" id="AARA000579-RA">
    <property type="protein sequence ID" value="AARA000579-PA"/>
    <property type="gene ID" value="AARA000579"/>
</dbReference>
<dbReference type="PANTHER" id="PTHR32086">
    <property type="entry name" value="FANCONI ANEMIA GROUP D2 PROTEIN"/>
    <property type="match status" value="1"/>
</dbReference>
<evidence type="ECO:0000256" key="4">
    <source>
        <dbReference type="ARBA" id="ARBA00023242"/>
    </source>
</evidence>
<evidence type="ECO:0000256" key="6">
    <source>
        <dbReference type="SAM" id="MobiDB-lite"/>
    </source>
</evidence>
<feature type="compositionally biased region" description="Polar residues" evidence="6">
    <location>
        <begin position="1"/>
        <end position="11"/>
    </location>
</feature>
<dbReference type="Pfam" id="PF14631">
    <property type="entry name" value="FancD2"/>
    <property type="match status" value="2"/>
</dbReference>
<evidence type="ECO:0000256" key="2">
    <source>
        <dbReference type="ARBA" id="ARBA00022499"/>
    </source>
</evidence>
<keyword evidence="8" id="KW-1185">Reference proteome</keyword>
<feature type="compositionally biased region" description="Low complexity" evidence="6">
    <location>
        <begin position="1521"/>
        <end position="1544"/>
    </location>
</feature>
<evidence type="ECO:0000313" key="8">
    <source>
        <dbReference type="Proteomes" id="UP000075840"/>
    </source>
</evidence>
<feature type="region of interest" description="Disordered" evidence="6">
    <location>
        <begin position="1"/>
        <end position="25"/>
    </location>
</feature>
<dbReference type="GO" id="GO:1990918">
    <property type="term" value="P:double-strand break repair involved in meiotic recombination"/>
    <property type="evidence" value="ECO:0007669"/>
    <property type="project" value="TreeGrafter"/>
</dbReference>
<dbReference type="VEuPathDB" id="VectorBase:AARA000579"/>
<evidence type="ECO:0000313" key="7">
    <source>
        <dbReference type="EnsemblMetazoa" id="AARA000579-PA"/>
    </source>
</evidence>
<proteinExistence type="inferred from homology"/>
<evidence type="ECO:0000256" key="1">
    <source>
        <dbReference type="ARBA" id="ARBA00004123"/>
    </source>
</evidence>